<proteinExistence type="predicted"/>
<organism evidence="2 3">
    <name type="scientific">Rhododendron griersonianum</name>
    <dbReference type="NCBI Taxonomy" id="479676"/>
    <lineage>
        <taxon>Eukaryota</taxon>
        <taxon>Viridiplantae</taxon>
        <taxon>Streptophyta</taxon>
        <taxon>Embryophyta</taxon>
        <taxon>Tracheophyta</taxon>
        <taxon>Spermatophyta</taxon>
        <taxon>Magnoliopsida</taxon>
        <taxon>eudicotyledons</taxon>
        <taxon>Gunneridae</taxon>
        <taxon>Pentapetalae</taxon>
        <taxon>asterids</taxon>
        <taxon>Ericales</taxon>
        <taxon>Ericaceae</taxon>
        <taxon>Ericoideae</taxon>
        <taxon>Rhodoreae</taxon>
        <taxon>Rhododendron</taxon>
    </lineage>
</organism>
<name>A0AAV6HQK2_9ERIC</name>
<comment type="caution">
    <text evidence="2">The sequence shown here is derived from an EMBL/GenBank/DDBJ whole genome shotgun (WGS) entry which is preliminary data.</text>
</comment>
<sequence length="173" mass="18397">MAVRRRWQFAVPFHSNGRFQQTTLKEQEITAVHLRRPLEITYGGSPATCGWVAGFSLRLGCGVLGWSELLAVARRTSGSEIGSAVHEPLEGAAWVRAGTVGLPIFGALAVASLMLVGPVDRAVDWPTTLERPRSGQTRDQAAAAAGGGDYDQPTTGGHGWLAYGPMKGPCPCR</sequence>
<evidence type="ECO:0000313" key="2">
    <source>
        <dbReference type="EMBL" id="KAG5516319.1"/>
    </source>
</evidence>
<dbReference type="Proteomes" id="UP000823749">
    <property type="component" value="Chromosome 13"/>
</dbReference>
<evidence type="ECO:0000313" key="3">
    <source>
        <dbReference type="Proteomes" id="UP000823749"/>
    </source>
</evidence>
<feature type="region of interest" description="Disordered" evidence="1">
    <location>
        <begin position="127"/>
        <end position="152"/>
    </location>
</feature>
<dbReference type="AlphaFoldDB" id="A0AAV6HQK2"/>
<dbReference type="EMBL" id="JACTNZ010000013">
    <property type="protein sequence ID" value="KAG5516319.1"/>
    <property type="molecule type" value="Genomic_DNA"/>
</dbReference>
<evidence type="ECO:0000256" key="1">
    <source>
        <dbReference type="SAM" id="MobiDB-lite"/>
    </source>
</evidence>
<reference evidence="2 3" key="1">
    <citation type="submission" date="2020-08" db="EMBL/GenBank/DDBJ databases">
        <title>Plant Genome Project.</title>
        <authorList>
            <person name="Zhang R.-G."/>
        </authorList>
    </citation>
    <scope>NUCLEOTIDE SEQUENCE [LARGE SCALE GENOMIC DNA]</scope>
    <source>
        <strain evidence="2">WSP0</strain>
        <tissue evidence="2">Leaf</tissue>
    </source>
</reference>
<protein>
    <submittedName>
        <fullName evidence="2">Uncharacterized protein</fullName>
    </submittedName>
</protein>
<keyword evidence="3" id="KW-1185">Reference proteome</keyword>
<gene>
    <name evidence="2" type="ORF">RHGRI_037137</name>
</gene>
<accession>A0AAV6HQK2</accession>